<accession>A0AAP0NYN3</accession>
<dbReference type="InterPro" id="IPR040256">
    <property type="entry name" value="At4g02000-like"/>
</dbReference>
<protein>
    <recommendedName>
        <fullName evidence="1">DUF4283 domain-containing protein</fullName>
    </recommendedName>
</protein>
<name>A0AAP0NYN3_9MAGN</name>
<keyword evidence="3" id="KW-1185">Reference proteome</keyword>
<dbReference type="InterPro" id="IPR025558">
    <property type="entry name" value="DUF4283"/>
</dbReference>
<evidence type="ECO:0000259" key="1">
    <source>
        <dbReference type="Pfam" id="PF14111"/>
    </source>
</evidence>
<dbReference type="PANTHER" id="PTHR31286">
    <property type="entry name" value="GLYCINE-RICH CELL WALL STRUCTURAL PROTEIN 1.8-LIKE"/>
    <property type="match status" value="1"/>
</dbReference>
<dbReference type="AlphaFoldDB" id="A0AAP0NYN3"/>
<feature type="domain" description="DUF4283" evidence="1">
    <location>
        <begin position="88"/>
        <end position="162"/>
    </location>
</feature>
<dbReference type="Proteomes" id="UP001417504">
    <property type="component" value="Unassembled WGS sequence"/>
</dbReference>
<dbReference type="PANTHER" id="PTHR31286:SF167">
    <property type="entry name" value="OS09G0268800 PROTEIN"/>
    <property type="match status" value="1"/>
</dbReference>
<proteinExistence type="predicted"/>
<sequence>MTVVTVAVRGGQRSSQNRPNRVHSIASSRSTINQKKHVLCLSTAITLAWEWDFIGALMTLALHLVNALNDVDTKEVTMEKEIFAAGSAKFKMCLVGKIYGIRSVNRDGFMSTIRRFWNATNGFDVEQVARDYTYVFYFRYDYDRERVLKGGPWSFDNQHLVLIKPEGVGELEAFDFNCSSFWVQIHKVPLVCMTVKVAFFWEIKLGRQKRLTG</sequence>
<organism evidence="2 3">
    <name type="scientific">Stephania japonica</name>
    <dbReference type="NCBI Taxonomy" id="461633"/>
    <lineage>
        <taxon>Eukaryota</taxon>
        <taxon>Viridiplantae</taxon>
        <taxon>Streptophyta</taxon>
        <taxon>Embryophyta</taxon>
        <taxon>Tracheophyta</taxon>
        <taxon>Spermatophyta</taxon>
        <taxon>Magnoliopsida</taxon>
        <taxon>Ranunculales</taxon>
        <taxon>Menispermaceae</taxon>
        <taxon>Menispermoideae</taxon>
        <taxon>Cissampelideae</taxon>
        <taxon>Stephania</taxon>
    </lineage>
</organism>
<gene>
    <name evidence="2" type="ORF">Sjap_012821</name>
</gene>
<reference evidence="2 3" key="1">
    <citation type="submission" date="2024-01" db="EMBL/GenBank/DDBJ databases">
        <title>Genome assemblies of Stephania.</title>
        <authorList>
            <person name="Yang L."/>
        </authorList>
    </citation>
    <scope>NUCLEOTIDE SEQUENCE [LARGE SCALE GENOMIC DNA]</scope>
    <source>
        <strain evidence="2">QJT</strain>
        <tissue evidence="2">Leaf</tissue>
    </source>
</reference>
<dbReference type="Pfam" id="PF14111">
    <property type="entry name" value="DUF4283"/>
    <property type="match status" value="1"/>
</dbReference>
<evidence type="ECO:0000313" key="3">
    <source>
        <dbReference type="Proteomes" id="UP001417504"/>
    </source>
</evidence>
<dbReference type="EMBL" id="JBBNAE010000005">
    <property type="protein sequence ID" value="KAK9123219.1"/>
    <property type="molecule type" value="Genomic_DNA"/>
</dbReference>
<evidence type="ECO:0000313" key="2">
    <source>
        <dbReference type="EMBL" id="KAK9123219.1"/>
    </source>
</evidence>
<comment type="caution">
    <text evidence="2">The sequence shown here is derived from an EMBL/GenBank/DDBJ whole genome shotgun (WGS) entry which is preliminary data.</text>
</comment>